<name>A0A2P5AP60_PARAD</name>
<organism evidence="1 2">
    <name type="scientific">Parasponia andersonii</name>
    <name type="common">Sponia andersonii</name>
    <dbReference type="NCBI Taxonomy" id="3476"/>
    <lineage>
        <taxon>Eukaryota</taxon>
        <taxon>Viridiplantae</taxon>
        <taxon>Streptophyta</taxon>
        <taxon>Embryophyta</taxon>
        <taxon>Tracheophyta</taxon>
        <taxon>Spermatophyta</taxon>
        <taxon>Magnoliopsida</taxon>
        <taxon>eudicotyledons</taxon>
        <taxon>Gunneridae</taxon>
        <taxon>Pentapetalae</taxon>
        <taxon>rosids</taxon>
        <taxon>fabids</taxon>
        <taxon>Rosales</taxon>
        <taxon>Cannabaceae</taxon>
        <taxon>Parasponia</taxon>
    </lineage>
</organism>
<dbReference type="AlphaFoldDB" id="A0A2P5AP60"/>
<dbReference type="EMBL" id="JXTB01000498">
    <property type="protein sequence ID" value="PON38332.1"/>
    <property type="molecule type" value="Genomic_DNA"/>
</dbReference>
<evidence type="ECO:0000313" key="1">
    <source>
        <dbReference type="EMBL" id="PON38332.1"/>
    </source>
</evidence>
<sequence length="166" mass="19051">MVEIDKKSLGVFFARDYVRVKMEIVVHRPLAAGHDYKIYTMAEGVTVTNRITRVALYRPLLLVESEIMSCFQSNLSEVIPKLNDRLTGDASDTCQSLVIFSQCWAREKNDSNWSMDEGKNGNFGHKLGSEGTDRVFRRDCKDETNRYLFLVYNRGRFGLVGEKLLK</sequence>
<protein>
    <submittedName>
        <fullName evidence="1">Uncharacterized protein</fullName>
    </submittedName>
</protein>
<keyword evidence="2" id="KW-1185">Reference proteome</keyword>
<reference evidence="2" key="1">
    <citation type="submission" date="2016-06" db="EMBL/GenBank/DDBJ databases">
        <title>Parallel loss of symbiosis genes in relatives of nitrogen-fixing non-legume Parasponia.</title>
        <authorList>
            <person name="Van Velzen R."/>
            <person name="Holmer R."/>
            <person name="Bu F."/>
            <person name="Rutten L."/>
            <person name="Van Zeijl A."/>
            <person name="Liu W."/>
            <person name="Santuari L."/>
            <person name="Cao Q."/>
            <person name="Sharma T."/>
            <person name="Shen D."/>
            <person name="Roswanjaya Y."/>
            <person name="Wardhani T."/>
            <person name="Kalhor M.S."/>
            <person name="Jansen J."/>
            <person name="Van den Hoogen J."/>
            <person name="Gungor B."/>
            <person name="Hartog M."/>
            <person name="Hontelez J."/>
            <person name="Verver J."/>
            <person name="Yang W.-C."/>
            <person name="Schijlen E."/>
            <person name="Repin R."/>
            <person name="Schilthuizen M."/>
            <person name="Schranz E."/>
            <person name="Heidstra R."/>
            <person name="Miyata K."/>
            <person name="Fedorova E."/>
            <person name="Kohlen W."/>
            <person name="Bisseling T."/>
            <person name="Smit S."/>
            <person name="Geurts R."/>
        </authorList>
    </citation>
    <scope>NUCLEOTIDE SEQUENCE [LARGE SCALE GENOMIC DNA]</scope>
    <source>
        <strain evidence="2">cv. WU1-14</strain>
    </source>
</reference>
<accession>A0A2P5AP60</accession>
<gene>
    <name evidence="1" type="ORF">PanWU01x14_313230</name>
</gene>
<proteinExistence type="predicted"/>
<comment type="caution">
    <text evidence="1">The sequence shown here is derived from an EMBL/GenBank/DDBJ whole genome shotgun (WGS) entry which is preliminary data.</text>
</comment>
<evidence type="ECO:0000313" key="2">
    <source>
        <dbReference type="Proteomes" id="UP000237105"/>
    </source>
</evidence>
<dbReference type="Proteomes" id="UP000237105">
    <property type="component" value="Unassembled WGS sequence"/>
</dbReference>